<dbReference type="EMBL" id="MFQN01000033">
    <property type="protein sequence ID" value="OGH73968.1"/>
    <property type="molecule type" value="Genomic_DNA"/>
</dbReference>
<protein>
    <recommendedName>
        <fullName evidence="4">SPOR domain-containing protein</fullName>
    </recommendedName>
</protein>
<name>A0A1F6MQZ7_9BACT</name>
<organism evidence="2 3">
    <name type="scientific">Candidatus Magasanikbacteria bacterium RIFCSPLOWO2_12_FULL_43_12</name>
    <dbReference type="NCBI Taxonomy" id="1798692"/>
    <lineage>
        <taxon>Bacteria</taxon>
        <taxon>Candidatus Magasanikiibacteriota</taxon>
    </lineage>
</organism>
<dbReference type="AlphaFoldDB" id="A0A1F6MQZ7"/>
<gene>
    <name evidence="2" type="ORF">A3G00_03625</name>
</gene>
<comment type="caution">
    <text evidence="2">The sequence shown here is derived from an EMBL/GenBank/DDBJ whole genome shotgun (WGS) entry which is preliminary data.</text>
</comment>
<sequence>MVCWVGKTIFEGGEKMQRVIQRIALVMALVAFLVSISLWIFRPPKQFSSKHIEWVATAQVVPPLSFINSPDTSASQDICMPFDATDVAVLSIDAVIMVLESIINDMSIQAGTTAEAPPYTLPSFLSTGSYFLRVNQRFSSEAEAVEYADSILSEHDVDECWMGVRGTVGNQRFTLLVGPFRTRKDAIKPQSRLTGAKIPTLLVDESFLRRFHSVTPIPDLPQPVISSIASISIPPTKPQGLAIFPPWPDQFPVLIL</sequence>
<dbReference type="STRING" id="1798692.A3G00_03625"/>
<evidence type="ECO:0000256" key="1">
    <source>
        <dbReference type="SAM" id="Phobius"/>
    </source>
</evidence>
<keyword evidence="1" id="KW-0812">Transmembrane</keyword>
<accession>A0A1F6MQZ7</accession>
<feature type="transmembrane region" description="Helical" evidence="1">
    <location>
        <begin position="20"/>
        <end position="41"/>
    </location>
</feature>
<keyword evidence="1" id="KW-1133">Transmembrane helix</keyword>
<reference evidence="2 3" key="1">
    <citation type="journal article" date="2016" name="Nat. Commun.">
        <title>Thousands of microbial genomes shed light on interconnected biogeochemical processes in an aquifer system.</title>
        <authorList>
            <person name="Anantharaman K."/>
            <person name="Brown C.T."/>
            <person name="Hug L.A."/>
            <person name="Sharon I."/>
            <person name="Castelle C.J."/>
            <person name="Probst A.J."/>
            <person name="Thomas B.C."/>
            <person name="Singh A."/>
            <person name="Wilkins M.J."/>
            <person name="Karaoz U."/>
            <person name="Brodie E.L."/>
            <person name="Williams K.H."/>
            <person name="Hubbard S.S."/>
            <person name="Banfield J.F."/>
        </authorList>
    </citation>
    <scope>NUCLEOTIDE SEQUENCE [LARGE SCALE GENOMIC DNA]</scope>
</reference>
<evidence type="ECO:0000313" key="3">
    <source>
        <dbReference type="Proteomes" id="UP000178347"/>
    </source>
</evidence>
<keyword evidence="1" id="KW-0472">Membrane</keyword>
<evidence type="ECO:0000313" key="2">
    <source>
        <dbReference type="EMBL" id="OGH73968.1"/>
    </source>
</evidence>
<evidence type="ECO:0008006" key="4">
    <source>
        <dbReference type="Google" id="ProtNLM"/>
    </source>
</evidence>
<dbReference type="Proteomes" id="UP000178347">
    <property type="component" value="Unassembled WGS sequence"/>
</dbReference>
<proteinExistence type="predicted"/>